<dbReference type="GO" id="GO:0030488">
    <property type="term" value="P:tRNA methylation"/>
    <property type="evidence" value="ECO:0007669"/>
    <property type="project" value="InterPro"/>
</dbReference>
<dbReference type="Gene3D" id="3.40.50.150">
    <property type="entry name" value="Vaccinia Virus protein VP39"/>
    <property type="match status" value="1"/>
</dbReference>
<name>A0A4U0WGJ4_9PEZI</name>
<evidence type="ECO:0000256" key="1">
    <source>
        <dbReference type="ARBA" id="ARBA00012796"/>
    </source>
</evidence>
<dbReference type="AlphaFoldDB" id="A0A4U0WGJ4"/>
<proteinExistence type="predicted"/>
<dbReference type="OrthoDB" id="5585464at2759"/>
<evidence type="ECO:0000256" key="2">
    <source>
        <dbReference type="ARBA" id="ARBA00015963"/>
    </source>
</evidence>
<dbReference type="InterPro" id="IPR029063">
    <property type="entry name" value="SAM-dependent_MTases_sf"/>
</dbReference>
<dbReference type="SUPFAM" id="SSF53335">
    <property type="entry name" value="S-adenosyl-L-methionine-dependent methyltransferases"/>
    <property type="match status" value="1"/>
</dbReference>
<evidence type="ECO:0000256" key="3">
    <source>
        <dbReference type="ARBA" id="ARBA00033309"/>
    </source>
</evidence>
<accession>A0A4U0WGJ4</accession>
<evidence type="ECO:0000256" key="4">
    <source>
        <dbReference type="SAM" id="MobiDB-lite"/>
    </source>
</evidence>
<comment type="caution">
    <text evidence="5">The sequence shown here is derived from an EMBL/GenBank/DDBJ whole genome shotgun (WGS) entry which is preliminary data.</text>
</comment>
<dbReference type="PANTHER" id="PTHR12133:SF1">
    <property type="entry name" value="TRNA (ADENINE(58)-N(1))-METHYLTRANSFERASE, MITOCHONDRIAL"/>
    <property type="match status" value="1"/>
</dbReference>
<dbReference type="GO" id="GO:0160107">
    <property type="term" value="F:tRNA (adenine(58)-N1)-methyltransferase activity"/>
    <property type="evidence" value="ECO:0007669"/>
    <property type="project" value="UniProtKB-EC"/>
</dbReference>
<feature type="region of interest" description="Disordered" evidence="4">
    <location>
        <begin position="341"/>
        <end position="414"/>
    </location>
</feature>
<dbReference type="PANTHER" id="PTHR12133">
    <property type="entry name" value="TRNA (ADENINE(58)-N(1))-METHYLTRANSFERASE"/>
    <property type="match status" value="1"/>
</dbReference>
<dbReference type="InterPro" id="IPR014816">
    <property type="entry name" value="tRNA_MeTrfase_Gcd14"/>
</dbReference>
<evidence type="ECO:0000313" key="6">
    <source>
        <dbReference type="Proteomes" id="UP000309340"/>
    </source>
</evidence>
<gene>
    <name evidence="5" type="ORF">B0A55_11126</name>
</gene>
<evidence type="ECO:0000313" key="5">
    <source>
        <dbReference type="EMBL" id="TKA62020.1"/>
    </source>
</evidence>
<dbReference type="GO" id="GO:0031515">
    <property type="term" value="C:tRNA (m1A) methyltransferase complex"/>
    <property type="evidence" value="ECO:0007669"/>
    <property type="project" value="InterPro"/>
</dbReference>
<dbReference type="PROSITE" id="PS51620">
    <property type="entry name" value="SAM_TRM61"/>
    <property type="match status" value="1"/>
</dbReference>
<sequence length="445" mass="48722">MRRAVLLARPLQSPPHHNTRHLTSFHRADRVLLRPTKRNRNTTYASPILTQPLNPSHHLDTPRGRIRHDEIIGRGVRDIVHTGTTGGKKSRDGGGNGNGNGNASASGLEYRLHEVRLEEYVRFTRRLVTPLYPQDAQVIVGLMDLHPEPAQWGEDQGERLEILEAGTGHGALTLYLSRGVHAANPPIPRHLRHVQEEGDGEEEADHTAIEAWRSTRRAIIHSVEISPKYSAHAEKMVRGFRHGMYTHNVDFHVNSVTPFVQSHMDSHSDQPFLSHAFLDLPGTEQHLAAVSSALKTDGPLIVFCPSITQIMACLSTVKEDVLPLELEKVLELGVNGGTGGREWDVRAVRPRANQKADAGVETRASVAEEDSASGGGAESETREDSGVDVRQGKEKVEQGSKAGEHDDGGGGAGGWKMVCRPKVGELVVGGGFLGVFRKQRRDIAE</sequence>
<dbReference type="Proteomes" id="UP000309340">
    <property type="component" value="Unassembled WGS sequence"/>
</dbReference>
<feature type="compositionally biased region" description="Basic and acidic residues" evidence="4">
    <location>
        <begin position="379"/>
        <end position="408"/>
    </location>
</feature>
<keyword evidence="6" id="KW-1185">Reference proteome</keyword>
<dbReference type="GO" id="GO:0005739">
    <property type="term" value="C:mitochondrion"/>
    <property type="evidence" value="ECO:0007669"/>
    <property type="project" value="TreeGrafter"/>
</dbReference>
<organism evidence="5 6">
    <name type="scientific">Friedmanniomyces simplex</name>
    <dbReference type="NCBI Taxonomy" id="329884"/>
    <lineage>
        <taxon>Eukaryota</taxon>
        <taxon>Fungi</taxon>
        <taxon>Dikarya</taxon>
        <taxon>Ascomycota</taxon>
        <taxon>Pezizomycotina</taxon>
        <taxon>Dothideomycetes</taxon>
        <taxon>Dothideomycetidae</taxon>
        <taxon>Mycosphaerellales</taxon>
        <taxon>Teratosphaeriaceae</taxon>
        <taxon>Friedmanniomyces</taxon>
    </lineage>
</organism>
<dbReference type="Gene3D" id="3.10.330.20">
    <property type="match status" value="1"/>
</dbReference>
<reference evidence="5 6" key="1">
    <citation type="submission" date="2017-03" db="EMBL/GenBank/DDBJ databases">
        <title>Genomes of endolithic fungi from Antarctica.</title>
        <authorList>
            <person name="Coleine C."/>
            <person name="Masonjones S."/>
            <person name="Stajich J.E."/>
        </authorList>
    </citation>
    <scope>NUCLEOTIDE SEQUENCE [LARGE SCALE GENOMIC DNA]</scope>
    <source>
        <strain evidence="5 6">CCFEE 5184</strain>
    </source>
</reference>
<protein>
    <recommendedName>
        <fullName evidence="2">tRNA (adenine(58)-N(1))-methyltransferase catalytic subunit TRM61</fullName>
        <ecNumber evidence="1">2.1.1.220</ecNumber>
    </recommendedName>
    <alternativeName>
        <fullName evidence="3">tRNA(m1A58)-methyltransferase subunit TRM61</fullName>
    </alternativeName>
</protein>
<dbReference type="EMBL" id="NAJQ01001140">
    <property type="protein sequence ID" value="TKA62020.1"/>
    <property type="molecule type" value="Genomic_DNA"/>
</dbReference>
<dbReference type="EC" id="2.1.1.220" evidence="1"/>
<feature type="region of interest" description="Disordered" evidence="4">
    <location>
        <begin position="76"/>
        <end position="105"/>
    </location>
</feature>
<dbReference type="STRING" id="329884.A0A4U0WGJ4"/>